<dbReference type="Proteomes" id="UP000031121">
    <property type="component" value="Chromosome"/>
</dbReference>
<keyword evidence="2" id="KW-1185">Reference proteome</keyword>
<evidence type="ECO:0008006" key="3">
    <source>
        <dbReference type="Google" id="ProtNLM"/>
    </source>
</evidence>
<evidence type="ECO:0000313" key="2">
    <source>
        <dbReference type="Proteomes" id="UP000031121"/>
    </source>
</evidence>
<dbReference type="Pfam" id="PF04245">
    <property type="entry name" value="NA37"/>
    <property type="match status" value="1"/>
</dbReference>
<reference evidence="1 2" key="2">
    <citation type="journal article" date="2015" name="Genome Announc.">
        <title>Complete Genome Sequence of Coriobacteriaceae Strain 68-1-3, a Novel Mucus-Degrading Isolate from the Swine Intestinal Tract.</title>
        <authorList>
            <person name="Looft T."/>
            <person name="Bayles D.O."/>
            <person name="Alt D.P."/>
            <person name="Stanton T.B."/>
        </authorList>
    </citation>
    <scope>NUCLEOTIDE SEQUENCE [LARGE SCALE GENOMIC DNA]</scope>
    <source>
        <strain evidence="1 2">68-1-3</strain>
    </source>
</reference>
<accession>A0A0A8B4A5</accession>
<dbReference type="RefSeq" id="WP_039689419.1">
    <property type="nucleotide sequence ID" value="NZ_CP009302.1"/>
</dbReference>
<dbReference type="InterPro" id="IPR007358">
    <property type="entry name" value="Nucleoid_associated_NdpA"/>
</dbReference>
<dbReference type="HOGENOM" id="CLU_069338_0_0_11"/>
<sequence>MKINHAIIHVFDFDSAVNVIAREEIDLEGKTARSFIEKHMRKALGSIDNQHGTFYEDSAFSDELQGYANGQRGFVELSAQIADFLGTELGNAASPASTDLLVADFEEEPDQPAADASEAEAAAAFSGRARRFFGIFLFEIKQAYMHEVGGGGRTDIARRYAILPNPSQKVQSYALIDLRSGKIEISDRKRRIAGEDRWLLADGLLQCSTAASGRETFSQVTETVEAVAKEYGSNAALAVSKAKACVQEGSGDGDGFDLDKLGEEAFGDNAEMKRRFREAAEEGNLPARIDLGRDTARRVAKTHKIRTDTGIEISFPAEYSRNSDFIEFSSEPNGLISIEVKNISNIENR</sequence>
<dbReference type="EMBL" id="CP009302">
    <property type="protein sequence ID" value="AJC12240.1"/>
    <property type="molecule type" value="Genomic_DNA"/>
</dbReference>
<dbReference type="OrthoDB" id="3171075at2"/>
<dbReference type="GO" id="GO:0009295">
    <property type="term" value="C:nucleoid"/>
    <property type="evidence" value="ECO:0007669"/>
    <property type="project" value="InterPro"/>
</dbReference>
<dbReference type="AlphaFoldDB" id="A0A0A8B4A5"/>
<proteinExistence type="predicted"/>
<protein>
    <recommendedName>
        <fullName evidence="3">Nucleoid-associated protein</fullName>
    </recommendedName>
</protein>
<dbReference type="KEGG" id="cbac:JI75_05750"/>
<evidence type="ECO:0000313" key="1">
    <source>
        <dbReference type="EMBL" id="AJC12240.1"/>
    </source>
</evidence>
<dbReference type="STRING" id="1531429.JI75_05750"/>
<organism evidence="1 2">
    <name type="scientific">Berryella intestinalis</name>
    <dbReference type="NCBI Taxonomy" id="1531429"/>
    <lineage>
        <taxon>Bacteria</taxon>
        <taxon>Bacillati</taxon>
        <taxon>Actinomycetota</taxon>
        <taxon>Coriobacteriia</taxon>
        <taxon>Eggerthellales</taxon>
        <taxon>Eggerthellaceae</taxon>
        <taxon>Berryella</taxon>
    </lineage>
</organism>
<reference evidence="2" key="1">
    <citation type="submission" date="2014-08" db="EMBL/GenBank/DDBJ databases">
        <title>Coriobacteriaceae sp. complete genome.</title>
        <authorList>
            <person name="Looft T."/>
            <person name="Bayles D.O."/>
            <person name="Stanton T.B."/>
        </authorList>
    </citation>
    <scope>NUCLEOTIDE SEQUENCE [LARGE SCALE GENOMIC DNA]</scope>
    <source>
        <strain evidence="2">68-1-3</strain>
    </source>
</reference>
<gene>
    <name evidence="1" type="ORF">JI75_05750</name>
</gene>
<name>A0A0A8B4A5_9ACTN</name>